<accession>A0A917E1K4</accession>
<feature type="transmembrane region" description="Helical" evidence="1">
    <location>
        <begin position="21"/>
        <end position="42"/>
    </location>
</feature>
<dbReference type="AlphaFoldDB" id="A0A917E1K4"/>
<evidence type="ECO:0000313" key="2">
    <source>
        <dbReference type="EMBL" id="GGD89715.1"/>
    </source>
</evidence>
<organism evidence="2 3">
    <name type="scientific">Aureimonas endophytica</name>
    <dbReference type="NCBI Taxonomy" id="2027858"/>
    <lineage>
        <taxon>Bacteria</taxon>
        <taxon>Pseudomonadati</taxon>
        <taxon>Pseudomonadota</taxon>
        <taxon>Alphaproteobacteria</taxon>
        <taxon>Hyphomicrobiales</taxon>
        <taxon>Aurantimonadaceae</taxon>
        <taxon>Aureimonas</taxon>
    </lineage>
</organism>
<evidence type="ECO:0000256" key="1">
    <source>
        <dbReference type="SAM" id="Phobius"/>
    </source>
</evidence>
<comment type="caution">
    <text evidence="2">The sequence shown here is derived from an EMBL/GenBank/DDBJ whole genome shotgun (WGS) entry which is preliminary data.</text>
</comment>
<keyword evidence="1" id="KW-1133">Transmembrane helix</keyword>
<keyword evidence="1" id="KW-0472">Membrane</keyword>
<sequence length="60" mass="6295">MSSVHHTETNPQPSLPSMRRTLLTLFAAFCAFGVLTASYATAELPAGDSPAMQAADVSAR</sequence>
<dbReference type="Proteomes" id="UP000644699">
    <property type="component" value="Unassembled WGS sequence"/>
</dbReference>
<evidence type="ECO:0000313" key="3">
    <source>
        <dbReference type="Proteomes" id="UP000644699"/>
    </source>
</evidence>
<reference evidence="2" key="2">
    <citation type="submission" date="2020-09" db="EMBL/GenBank/DDBJ databases">
        <authorList>
            <person name="Sun Q."/>
            <person name="Zhou Y."/>
        </authorList>
    </citation>
    <scope>NUCLEOTIDE SEQUENCE</scope>
    <source>
        <strain evidence="2">CGMCC 1.15367</strain>
    </source>
</reference>
<keyword evidence="1" id="KW-0812">Transmembrane</keyword>
<protein>
    <submittedName>
        <fullName evidence="2">Uncharacterized protein</fullName>
    </submittedName>
</protein>
<name>A0A917E1K4_9HYPH</name>
<gene>
    <name evidence="2" type="ORF">GCM10011390_05620</name>
</gene>
<proteinExistence type="predicted"/>
<dbReference type="EMBL" id="BMIQ01000001">
    <property type="protein sequence ID" value="GGD89715.1"/>
    <property type="molecule type" value="Genomic_DNA"/>
</dbReference>
<reference evidence="2" key="1">
    <citation type="journal article" date="2014" name="Int. J. Syst. Evol. Microbiol.">
        <title>Complete genome sequence of Corynebacterium casei LMG S-19264T (=DSM 44701T), isolated from a smear-ripened cheese.</title>
        <authorList>
            <consortium name="US DOE Joint Genome Institute (JGI-PGF)"/>
            <person name="Walter F."/>
            <person name="Albersmeier A."/>
            <person name="Kalinowski J."/>
            <person name="Ruckert C."/>
        </authorList>
    </citation>
    <scope>NUCLEOTIDE SEQUENCE</scope>
    <source>
        <strain evidence="2">CGMCC 1.15367</strain>
    </source>
</reference>
<keyword evidence="3" id="KW-1185">Reference proteome</keyword>